<keyword evidence="4" id="KW-1185">Reference proteome</keyword>
<evidence type="ECO:0000313" key="4">
    <source>
        <dbReference type="Proteomes" id="UP001518680"/>
    </source>
</evidence>
<evidence type="ECO:0000313" key="2">
    <source>
        <dbReference type="EMBL" id="RMB57289.1"/>
    </source>
</evidence>
<accession>A0A3M0GWY2</accession>
<evidence type="ECO:0000313" key="1">
    <source>
        <dbReference type="EMBL" id="MBM0243114.1"/>
    </source>
</evidence>
<dbReference type="Proteomes" id="UP001518680">
    <property type="component" value="Unassembled WGS sequence"/>
</dbReference>
<sequence>MEDPTRIDPTLAALRRAWEGRPDMSLPTLFASLANRGIGWGVSDVELVAELERQAEVHPPLLPLENRRIGSDVWLVLSDSPTCRITMDSSRIIVRTANTQPVVWDYSAIRSTGPGRPFVVTDTEGFEHRLGIVSSIMRLDEPLAGLDGLTRYELGDFVYVLRLEAAIRVLDHGLHLFHKENRRVVARDYAWRRIEKCRPGEELKLLLEGGEYAQLGKVVEVLIAETPNPLFS</sequence>
<dbReference type="Proteomes" id="UP000270649">
    <property type="component" value="Unassembled WGS sequence"/>
</dbReference>
<evidence type="ECO:0000313" key="3">
    <source>
        <dbReference type="Proteomes" id="UP000270649"/>
    </source>
</evidence>
<comment type="caution">
    <text evidence="2">The sequence shown here is derived from an EMBL/GenBank/DDBJ whole genome shotgun (WGS) entry which is preliminary data.</text>
</comment>
<reference evidence="1 4" key="2">
    <citation type="submission" date="2021-01" db="EMBL/GenBank/DDBJ databases">
        <title>Complete genome sequences of Corynebacterium macginleyi strains isolated from infectious keratitis.</title>
        <authorList>
            <person name="Sagerfors S."/>
            <person name="Poehlein A."/>
            <person name="Soderquist B."/>
            <person name="Bruggemann H."/>
        </authorList>
    </citation>
    <scope>NUCLEOTIDE SEQUENCE [LARGE SCALE GENOMIC DNA]</scope>
    <source>
        <strain evidence="1 4">12T220</strain>
    </source>
</reference>
<dbReference type="GeneID" id="92745367"/>
<reference evidence="2 3" key="1">
    <citation type="submission" date="2018-10" db="EMBL/GenBank/DDBJ databases">
        <title>Corynebacterium macginleyi genome sequencing and assembly of the type strain and two clinical samples.</title>
        <authorList>
            <person name="Bernier A.-M."/>
            <person name="Bernard K."/>
        </authorList>
    </citation>
    <scope>NUCLEOTIDE SEQUENCE [LARGE SCALE GENOMIC DNA]</scope>
    <source>
        <strain evidence="2 3">NML 120205</strain>
    </source>
</reference>
<dbReference type="EMBL" id="REGC01000015">
    <property type="protein sequence ID" value="RMB57289.1"/>
    <property type="molecule type" value="Genomic_DNA"/>
</dbReference>
<protein>
    <submittedName>
        <fullName evidence="2">Uncharacterized protein</fullName>
    </submittedName>
</protein>
<organism evidence="2 3">
    <name type="scientific">Corynebacterium macginleyi</name>
    <dbReference type="NCBI Taxonomy" id="38290"/>
    <lineage>
        <taxon>Bacteria</taxon>
        <taxon>Bacillati</taxon>
        <taxon>Actinomycetota</taxon>
        <taxon>Actinomycetes</taxon>
        <taxon>Mycobacteriales</taxon>
        <taxon>Corynebacteriaceae</taxon>
        <taxon>Corynebacterium</taxon>
    </lineage>
</organism>
<dbReference type="RefSeq" id="WP_121910647.1">
    <property type="nucleotide sequence ID" value="NZ_CP068291.1"/>
</dbReference>
<dbReference type="AlphaFoldDB" id="A0A3M0GWY2"/>
<name>A0A3M0GWY2_9CORY</name>
<gene>
    <name evidence="2" type="ORF">D9543_09685</name>
    <name evidence="1" type="ORF">GWO63_002185</name>
</gene>
<dbReference type="EMBL" id="JAACBX020000001">
    <property type="protein sequence ID" value="MBM0243114.1"/>
    <property type="molecule type" value="Genomic_DNA"/>
</dbReference>
<proteinExistence type="predicted"/>